<dbReference type="EMBL" id="VSRQ01000006">
    <property type="protein sequence ID" value="TYK45793.1"/>
    <property type="molecule type" value="Genomic_DNA"/>
</dbReference>
<dbReference type="Proteomes" id="UP000323505">
    <property type="component" value="Unassembled WGS sequence"/>
</dbReference>
<proteinExistence type="predicted"/>
<dbReference type="AlphaFoldDB" id="A0A5D3FC69"/>
<organism evidence="1 2">
    <name type="scientific">Actinomadura decatromicini</name>
    <dbReference type="NCBI Taxonomy" id="2604572"/>
    <lineage>
        <taxon>Bacteria</taxon>
        <taxon>Bacillati</taxon>
        <taxon>Actinomycetota</taxon>
        <taxon>Actinomycetes</taxon>
        <taxon>Streptosporangiales</taxon>
        <taxon>Thermomonosporaceae</taxon>
        <taxon>Actinomadura</taxon>
    </lineage>
</organism>
<gene>
    <name evidence="1" type="ORF">FXF68_26500</name>
</gene>
<accession>A0A5D3FC69</accession>
<reference evidence="1 2" key="1">
    <citation type="submission" date="2019-08" db="EMBL/GenBank/DDBJ databases">
        <title>Actinomadura sp. nov. CYP1-5 isolated from mountain soil.</title>
        <authorList>
            <person name="Songsumanus A."/>
            <person name="Kuncharoen N."/>
            <person name="Kudo T."/>
            <person name="Yuki M."/>
            <person name="Igarashi Y."/>
            <person name="Tanasupawat S."/>
        </authorList>
    </citation>
    <scope>NUCLEOTIDE SEQUENCE [LARGE SCALE GENOMIC DNA]</scope>
    <source>
        <strain evidence="1 2">CYP1-5</strain>
    </source>
</reference>
<protein>
    <submittedName>
        <fullName evidence="1">Uncharacterized protein</fullName>
    </submittedName>
</protein>
<dbReference type="RefSeq" id="WP_148763805.1">
    <property type="nucleotide sequence ID" value="NZ_VSRQ01000006.1"/>
</dbReference>
<keyword evidence="2" id="KW-1185">Reference proteome</keyword>
<sequence>MTAPPQPAYRSSAESLFKALASAPSAANEAFVDRIATALRAQTKRTATAAEKRAWRNSLTALAGDLMDAGLHQVEVLVEYPMPH</sequence>
<evidence type="ECO:0000313" key="1">
    <source>
        <dbReference type="EMBL" id="TYK45793.1"/>
    </source>
</evidence>
<comment type="caution">
    <text evidence="1">The sequence shown here is derived from an EMBL/GenBank/DDBJ whole genome shotgun (WGS) entry which is preliminary data.</text>
</comment>
<evidence type="ECO:0000313" key="2">
    <source>
        <dbReference type="Proteomes" id="UP000323505"/>
    </source>
</evidence>
<name>A0A5D3FC69_9ACTN</name>